<evidence type="ECO:0000313" key="2">
    <source>
        <dbReference type="EMBL" id="RFU30430.1"/>
    </source>
</evidence>
<dbReference type="OrthoDB" id="416217at2759"/>
<dbReference type="InterPro" id="IPR052400">
    <property type="entry name" value="Zn2-C6_fungal_TF"/>
</dbReference>
<accession>A0A3E2HAN2</accession>
<keyword evidence="1" id="KW-0812">Transmembrane</keyword>
<dbReference type="Proteomes" id="UP000258309">
    <property type="component" value="Unassembled WGS sequence"/>
</dbReference>
<proteinExistence type="predicted"/>
<dbReference type="GO" id="GO:0000981">
    <property type="term" value="F:DNA-binding transcription factor activity, RNA polymerase II-specific"/>
    <property type="evidence" value="ECO:0007669"/>
    <property type="project" value="TreeGrafter"/>
</dbReference>
<comment type="caution">
    <text evidence="2">The sequence shown here is derived from an EMBL/GenBank/DDBJ whole genome shotgun (WGS) entry which is preliminary data.</text>
</comment>
<evidence type="ECO:0008006" key="4">
    <source>
        <dbReference type="Google" id="ProtNLM"/>
    </source>
</evidence>
<protein>
    <recommendedName>
        <fullName evidence="4">Transcription factor domain-containing protein</fullName>
    </recommendedName>
</protein>
<keyword evidence="1" id="KW-0472">Membrane</keyword>
<reference evidence="2 3" key="1">
    <citation type="submission" date="2018-05" db="EMBL/GenBank/DDBJ databases">
        <title>Draft genome sequence of Scytalidium lignicola DSM 105466, a ubiquitous saprotrophic fungus.</title>
        <authorList>
            <person name="Buettner E."/>
            <person name="Gebauer A.M."/>
            <person name="Hofrichter M."/>
            <person name="Liers C."/>
            <person name="Kellner H."/>
        </authorList>
    </citation>
    <scope>NUCLEOTIDE SEQUENCE [LARGE SCALE GENOMIC DNA]</scope>
    <source>
        <strain evidence="2 3">DSM 105466</strain>
    </source>
</reference>
<dbReference type="STRING" id="5539.A0A3E2HAN2"/>
<dbReference type="AlphaFoldDB" id="A0A3E2HAN2"/>
<gene>
    <name evidence="2" type="ORF">B7463_g5893</name>
</gene>
<dbReference type="PANTHER" id="PTHR47657">
    <property type="entry name" value="STEROL REGULATORY ELEMENT-BINDING PROTEIN ECM22"/>
    <property type="match status" value="1"/>
</dbReference>
<feature type="transmembrane region" description="Helical" evidence="1">
    <location>
        <begin position="401"/>
        <end position="423"/>
    </location>
</feature>
<sequence length="467" mass="52253">MDMYPNVFLDSMELELFSHYLMHTSRIIPLDAEDLYALQVGIPNLAFRSKPLMSSILALAAICKSHDMLKRPRTTVEDRREIHDLLVFADQHHRTSLLQVQADLPNLNQYDYVLANAALMVLYATSSHCLRIRLAETQPDNEPLLREFILAQTQWISLIRAAHLAFTGLLNDDTKTVGIRQESIEPPLAFTCPNGNIQTAFDILNISPDDGPSERTKNLLFPIIAASSGPAFEALRKKAHAFRAVENMKLSPTQSNSSSNLLDRSDRYDAGLNACFESLDILVGIATELFSTKGSFSSVASHASQSQSKLDFPSSGRLSTVPMWLKSYLARVTSSATTPRPLRRVIMAFLNRVPAEYLNLVQTILDSISMQTSDSSQEPWGCQGLSLSDSSPVHKLAIDIFAHWVVLVMLLDGVWWIGGIGAWELGRIVSFMRGQGWVDSTIDTGEYWWPESIYKVERELKNLVNPR</sequence>
<dbReference type="EMBL" id="NCSJ02000100">
    <property type="protein sequence ID" value="RFU30430.1"/>
    <property type="molecule type" value="Genomic_DNA"/>
</dbReference>
<evidence type="ECO:0000313" key="3">
    <source>
        <dbReference type="Proteomes" id="UP000258309"/>
    </source>
</evidence>
<feature type="non-terminal residue" evidence="2">
    <location>
        <position position="1"/>
    </location>
</feature>
<keyword evidence="3" id="KW-1185">Reference proteome</keyword>
<organism evidence="2 3">
    <name type="scientific">Scytalidium lignicola</name>
    <name type="common">Hyphomycete</name>
    <dbReference type="NCBI Taxonomy" id="5539"/>
    <lineage>
        <taxon>Eukaryota</taxon>
        <taxon>Fungi</taxon>
        <taxon>Dikarya</taxon>
        <taxon>Ascomycota</taxon>
        <taxon>Pezizomycotina</taxon>
        <taxon>Leotiomycetes</taxon>
        <taxon>Leotiomycetes incertae sedis</taxon>
        <taxon>Scytalidium</taxon>
    </lineage>
</organism>
<feature type="non-terminal residue" evidence="2">
    <location>
        <position position="467"/>
    </location>
</feature>
<dbReference type="PANTHER" id="PTHR47657:SF14">
    <property type="entry name" value="ZN(2)-C6 FUNGAL-TYPE DOMAIN-CONTAINING PROTEIN"/>
    <property type="match status" value="1"/>
</dbReference>
<evidence type="ECO:0000256" key="1">
    <source>
        <dbReference type="SAM" id="Phobius"/>
    </source>
</evidence>
<keyword evidence="1" id="KW-1133">Transmembrane helix</keyword>
<dbReference type="OMA" id="PWVARYM"/>
<name>A0A3E2HAN2_SCYLI</name>